<evidence type="ECO:0000313" key="2">
    <source>
        <dbReference type="EMBL" id="CAA7408204.1"/>
    </source>
</evidence>
<organism evidence="2 3">
    <name type="scientific">Spirodela intermedia</name>
    <name type="common">Intermediate duckweed</name>
    <dbReference type="NCBI Taxonomy" id="51605"/>
    <lineage>
        <taxon>Eukaryota</taxon>
        <taxon>Viridiplantae</taxon>
        <taxon>Streptophyta</taxon>
        <taxon>Embryophyta</taxon>
        <taxon>Tracheophyta</taxon>
        <taxon>Spermatophyta</taxon>
        <taxon>Magnoliopsida</taxon>
        <taxon>Liliopsida</taxon>
        <taxon>Araceae</taxon>
        <taxon>Lemnoideae</taxon>
        <taxon>Spirodela</taxon>
    </lineage>
</organism>
<evidence type="ECO:0000313" key="3">
    <source>
        <dbReference type="Proteomes" id="UP000663760"/>
    </source>
</evidence>
<dbReference type="EMBL" id="LR743601">
    <property type="protein sequence ID" value="CAA2631851.1"/>
    <property type="molecule type" value="Genomic_DNA"/>
</dbReference>
<proteinExistence type="predicted"/>
<keyword evidence="3" id="KW-1185">Reference proteome</keyword>
<dbReference type="Proteomes" id="UP000663760">
    <property type="component" value="Chromosome 14"/>
</dbReference>
<dbReference type="OrthoDB" id="1936119at2759"/>
<dbReference type="AlphaFoldDB" id="A0A7I8LG40"/>
<evidence type="ECO:0000313" key="1">
    <source>
        <dbReference type="EMBL" id="CAA2631851.1"/>
    </source>
</evidence>
<gene>
    <name evidence="1" type="ORF">SI7747_14017499</name>
    <name evidence="2" type="ORF">SI8410_14018882</name>
</gene>
<name>A0A7I8LG40_SPIIN</name>
<protein>
    <submittedName>
        <fullName evidence="2">Uncharacterized protein</fullName>
    </submittedName>
</protein>
<reference evidence="2" key="1">
    <citation type="submission" date="2020-02" db="EMBL/GenBank/DDBJ databases">
        <authorList>
            <person name="Scholz U."/>
            <person name="Mascher M."/>
            <person name="Fiebig A."/>
        </authorList>
    </citation>
    <scope>NUCLEOTIDE SEQUENCE</scope>
</reference>
<sequence>MRFLSTLSLLRVKVPVLSLQSTSMPAISSIAVILFVMAPCWDSLWEPMAMVTDRTVGIAIGIPPIRRTRRLSIPSLYLRLWIGYMTMISTTMPTAIEQIQKLPIAVRTFWK</sequence>
<accession>A0A7I8LG40</accession>
<dbReference type="EMBL" id="LR746277">
    <property type="protein sequence ID" value="CAA7408204.1"/>
    <property type="molecule type" value="Genomic_DNA"/>
</dbReference>